<dbReference type="InterPro" id="IPR036058">
    <property type="entry name" value="Kazal_dom_sf"/>
</dbReference>
<sequence>MALLAIILLSVIACAATAGDLPCPEVCTLQYDPVCATDGVVFKTFGNLCLLNLANCYQGGHFTLVSAGECPH</sequence>
<dbReference type="InterPro" id="IPR002350">
    <property type="entry name" value="Kazal_dom"/>
</dbReference>
<protein>
    <recommendedName>
        <fullName evidence="2">Kazal-like domain-containing protein</fullName>
    </recommendedName>
</protein>
<dbReference type="Proteomes" id="UP000594454">
    <property type="component" value="Chromosome 2"/>
</dbReference>
<gene>
    <name evidence="3" type="ORF">HERILL_LOCUS4437</name>
</gene>
<feature type="chain" id="PRO_5031068207" description="Kazal-like domain-containing protein" evidence="1">
    <location>
        <begin position="19"/>
        <end position="72"/>
    </location>
</feature>
<feature type="domain" description="Kazal-like" evidence="2">
    <location>
        <begin position="17"/>
        <end position="72"/>
    </location>
</feature>
<accession>A0A7R8UJU8</accession>
<dbReference type="EMBL" id="LR899010">
    <property type="protein sequence ID" value="CAD7081322.1"/>
    <property type="molecule type" value="Genomic_DNA"/>
</dbReference>
<evidence type="ECO:0000313" key="4">
    <source>
        <dbReference type="Proteomes" id="UP000594454"/>
    </source>
</evidence>
<keyword evidence="4" id="KW-1185">Reference proteome</keyword>
<dbReference type="OrthoDB" id="126772at2759"/>
<keyword evidence="1" id="KW-0732">Signal</keyword>
<name>A0A7R8UJU8_HERIL</name>
<dbReference type="PROSITE" id="PS51465">
    <property type="entry name" value="KAZAL_2"/>
    <property type="match status" value="1"/>
</dbReference>
<proteinExistence type="predicted"/>
<evidence type="ECO:0000256" key="1">
    <source>
        <dbReference type="SAM" id="SignalP"/>
    </source>
</evidence>
<evidence type="ECO:0000259" key="2">
    <source>
        <dbReference type="PROSITE" id="PS51465"/>
    </source>
</evidence>
<organism evidence="3 4">
    <name type="scientific">Hermetia illucens</name>
    <name type="common">Black soldier fly</name>
    <dbReference type="NCBI Taxonomy" id="343691"/>
    <lineage>
        <taxon>Eukaryota</taxon>
        <taxon>Metazoa</taxon>
        <taxon>Ecdysozoa</taxon>
        <taxon>Arthropoda</taxon>
        <taxon>Hexapoda</taxon>
        <taxon>Insecta</taxon>
        <taxon>Pterygota</taxon>
        <taxon>Neoptera</taxon>
        <taxon>Endopterygota</taxon>
        <taxon>Diptera</taxon>
        <taxon>Brachycera</taxon>
        <taxon>Stratiomyomorpha</taxon>
        <taxon>Stratiomyidae</taxon>
        <taxon>Hermetiinae</taxon>
        <taxon>Hermetia</taxon>
    </lineage>
</organism>
<evidence type="ECO:0000313" key="3">
    <source>
        <dbReference type="EMBL" id="CAD7081322.1"/>
    </source>
</evidence>
<dbReference type="CDD" id="cd00104">
    <property type="entry name" value="KAZAL_FS"/>
    <property type="match status" value="1"/>
</dbReference>
<reference evidence="3 4" key="1">
    <citation type="submission" date="2020-11" db="EMBL/GenBank/DDBJ databases">
        <authorList>
            <person name="Wallbank WR R."/>
            <person name="Pardo Diaz C."/>
            <person name="Kozak K."/>
            <person name="Martin S."/>
            <person name="Jiggins C."/>
            <person name="Moest M."/>
            <person name="Warren A I."/>
            <person name="Generalovic N T."/>
            <person name="Byers J.R.P. K."/>
            <person name="Montejo-Kovacevich G."/>
            <person name="Yen C E."/>
        </authorList>
    </citation>
    <scope>NUCLEOTIDE SEQUENCE [LARGE SCALE GENOMIC DNA]</scope>
</reference>
<dbReference type="SMART" id="SM00280">
    <property type="entry name" value="KAZAL"/>
    <property type="match status" value="1"/>
</dbReference>
<dbReference type="AlphaFoldDB" id="A0A7R8UJU8"/>
<dbReference type="SUPFAM" id="SSF100895">
    <property type="entry name" value="Kazal-type serine protease inhibitors"/>
    <property type="match status" value="1"/>
</dbReference>
<feature type="signal peptide" evidence="1">
    <location>
        <begin position="1"/>
        <end position="18"/>
    </location>
</feature>
<dbReference type="InParanoid" id="A0A7R8UJU8"/>
<dbReference type="Pfam" id="PF07648">
    <property type="entry name" value="Kazal_2"/>
    <property type="match status" value="1"/>
</dbReference>
<dbReference type="Gene3D" id="3.30.60.30">
    <property type="match status" value="1"/>
</dbReference>